<comment type="caution">
    <text evidence="3">The sequence shown here is derived from an EMBL/GenBank/DDBJ whole genome shotgun (WGS) entry which is preliminary data.</text>
</comment>
<evidence type="ECO:0000313" key="3">
    <source>
        <dbReference type="EMBL" id="RDL37292.1"/>
    </source>
</evidence>
<dbReference type="GeneID" id="43597574"/>
<dbReference type="InterPro" id="IPR011990">
    <property type="entry name" value="TPR-like_helical_dom_sf"/>
</dbReference>
<dbReference type="SUPFAM" id="SSF48452">
    <property type="entry name" value="TPR-like"/>
    <property type="match status" value="1"/>
</dbReference>
<accession>A0A370TP42</accession>
<feature type="domain" description="Nephrocystin 3-like N-terminal" evidence="2">
    <location>
        <begin position="284"/>
        <end position="450"/>
    </location>
</feature>
<dbReference type="InterPro" id="IPR056884">
    <property type="entry name" value="NPHP3-like_N"/>
</dbReference>
<keyword evidence="4" id="KW-1185">Reference proteome</keyword>
<dbReference type="PANTHER" id="PTHR10039">
    <property type="entry name" value="AMELOGENIN"/>
    <property type="match status" value="1"/>
</dbReference>
<dbReference type="Gene3D" id="3.40.50.300">
    <property type="entry name" value="P-loop containing nucleotide triphosphate hydrolases"/>
    <property type="match status" value="1"/>
</dbReference>
<proteinExistence type="predicted"/>
<dbReference type="Gene3D" id="1.25.40.10">
    <property type="entry name" value="Tetratricopeptide repeat domain"/>
    <property type="match status" value="2"/>
</dbReference>
<dbReference type="EMBL" id="NPIC01000003">
    <property type="protein sequence ID" value="RDL37292.1"/>
    <property type="molecule type" value="Genomic_DNA"/>
</dbReference>
<protein>
    <recommendedName>
        <fullName evidence="2">Nephrocystin 3-like N-terminal domain-containing protein</fullName>
    </recommendedName>
</protein>
<reference evidence="3 4" key="1">
    <citation type="journal article" date="2018" name="IMA Fungus">
        <title>IMA Genome-F 9: Draft genome sequence of Annulohypoxylon stygium, Aspergillus mulundensis, Berkeleyomyces basicola (syn. Thielaviopsis basicola), Ceratocystis smalleyi, two Cercospora beticola strains, Coleophoma cylindrospora, Fusarium fracticaudum, Phialophora cf. hyalina, and Morchella septimelata.</title>
        <authorList>
            <person name="Wingfield B.D."/>
            <person name="Bills G.F."/>
            <person name="Dong Y."/>
            <person name="Huang W."/>
            <person name="Nel W.J."/>
            <person name="Swalarsk-Parry B.S."/>
            <person name="Vaghefi N."/>
            <person name="Wilken P.M."/>
            <person name="An Z."/>
            <person name="de Beer Z.W."/>
            <person name="De Vos L."/>
            <person name="Chen L."/>
            <person name="Duong T.A."/>
            <person name="Gao Y."/>
            <person name="Hammerbacher A."/>
            <person name="Kikkert J.R."/>
            <person name="Li Y."/>
            <person name="Li H."/>
            <person name="Li K."/>
            <person name="Li Q."/>
            <person name="Liu X."/>
            <person name="Ma X."/>
            <person name="Naidoo K."/>
            <person name="Pethybridge S.J."/>
            <person name="Sun J."/>
            <person name="Steenkamp E.T."/>
            <person name="van der Nest M.A."/>
            <person name="van Wyk S."/>
            <person name="Wingfield M.J."/>
            <person name="Xiong C."/>
            <person name="Yue Q."/>
            <person name="Zhang X."/>
        </authorList>
    </citation>
    <scope>NUCLEOTIDE SEQUENCE [LARGE SCALE GENOMIC DNA]</scope>
    <source>
        <strain evidence="3 4">BP 5553</strain>
    </source>
</reference>
<dbReference type="Proteomes" id="UP000254866">
    <property type="component" value="Unassembled WGS sequence"/>
</dbReference>
<dbReference type="PANTHER" id="PTHR10039:SF11">
    <property type="entry name" value="NACHT DOMAIN PROTEIN (AFU_ORTHOLOGUE AFUA_1G01490)"/>
    <property type="match status" value="1"/>
</dbReference>
<gene>
    <name evidence="3" type="ORF">BP5553_04725</name>
</gene>
<sequence>MSASVAQENYLGSASKTSKIEETGRINQKADSTGKVMSTHKFTTLQDATQQSAAMFRTELGSSSEQFLSSCQSVETFFDVIAGIRLHQMPHHSSRWDKVLKWAEFFATQVQIYSEMVSQFADHANQAARMIWASSLSLIKLGPKHISMLEKSFGVFYSCGLTLGFFLRHHEPLRSSEKLQLITAASFADLLKLVTGVTIDYTQKQLYTRFSARGFDERFSQTIASFFSHGDRFTDTIWATRLQSLAKPGDISVDLVRDFLMPHDTVTRRLAVTRFIRRPRADYTCEWFSRHLTDFTQGDKATLLVTGKPASGKTVLSEWVVERLQSFHGRRASEVMMYTIDPDLKTENTSLNVVKGLLLQMLQLSVGDNALYKSLSLAYKLSVTGSSTSQVESALWKALEGGLRSDRNQAIIVDGIDDLSGGETASLKLLQQLNSVVSKHSMTKCVVFSRPFSSSISKSYGLFSIEPEHTSQDMHYVAEYSLPTTPNFEALVKEDRTSLISTLVKGAAGSFGWLLQALEILKAEKTPESTLKTARTLPKTLPKLIDLTLGTLDFKHRETKSILAWLLAAERPLLVEEVRQLMELDTSTCTHTPRSTRTEDEVVNALGPFIDIRDGFVRFRHNTIKQNLLDRAKAVTDYKNTGPFPFSIEEAHYDLTIRSMAYVKINLTRDMQPTLEPLSHYKLDELFNSYELLQYSARYWSSHFAASPMHKPTTKHKIPANFKTCFPHSTLLAMIEGSCYQFQFPITDALNHCLHTLSVRRSILAESSEPVLQTLLNLARTSQVTLKPTEINGYYYDAWKLAITLKLTTVAMTCAHTYTEMASSITATKNTEITTCRIEMLQYIITIQRETGVHERETVGYLEQLATIYSETGETDKATAYYKEIYELNVRIYGRNAPETRRSYQNLTSTVQKSNRTDEIYNITKKDYDEALYTLPSTDPKRISLTWAMIELYEKRKDTRRLEETLVTLWQSLTRATTRDTKVQESKIDVAISYVELLKHQKRTREAENILRTLWIDLEQEDESTTTITRLKVIGDQLLSVGAVDTARSVYARLWAYYVKMGMQSSAEATSVSNALNQVTRETTTETSYEVMTRVEIFETTLATGNTETINTTTVKNAVTLVDIYYQQENWKEVIRVGTITLGKLWPAFNTKEIKAPLPSTYYSETIEIINCLSFSHVKLHQIEAAESIYLRAFYAVIATLNSPDELLDSSSTTLIDFYHTHGMLEKTIVIYRDLSEEIQRRHGKTNPLAISTLYTLGDMSMQLNDTKDAEFAYREIYTNLTEGSGLIHRDAIKACLALCTIYEQLRQYSSAHKVYSSIWHTFIKHGKDYELQPAFAENLYQKYVRILKQDAKMDYATLHQLAVDYRKACVRFYGTSSEITLKATLQLAGIKEESDQHREEAINLYEEADQRSRELPEGEISEPTMAAIVAGRKRIPHLYSISKLSTSPRALTVYSQKLQSEQSRDGYAHRGALKWLSLLSIAQARQGSKESSLNAIHTLESSIFYILRNEKSSQRLADSGSKIAEIYLKAGLKPDAEQLLGQLRSQAVFGVSNVNQNLGLAEGERMDPSTWVFIVTFGVTLAGRKEPVSSAMADLISELYIYEEYNRSIAQKAPFLATLSSGSRLLQFTRSVNDVSGTARVETDLLRYFSAGLNAPKTINNAILAEFLQLVLVEIHRQEPDVSILKISSEAVSAYLDKGRFQEAHDLSFLLDRFQQFQGGYNSLEKIDLGLQVALALAGRGKVKCQDTKIRTMMLELSQSITNQIMKTVRSSQINISDVPIDLLNNVCGLLGDYQNMDDLEWILTALWQSRDSQPTWSTSTVVGIGRRLVETQFSHGHQDQAIALCEDICYNLRRVWGALDATTLEMHILLSSFHTAAGNYRKAMLVHEEVLRDTVSDKGSELPLAEASKIAVQHLELLKRAYQRLGGWDKEPQMYVDLYHQIAHVFGSEDAWRKSAPAPLEKWQAKGADSLGIWTRPQSFEFIRTSTRKHSNHLRRSSRPWNFRPSHAYSSQSVAIASGGG</sequence>
<organism evidence="3 4">
    <name type="scientific">Venustampulla echinocandica</name>
    <dbReference type="NCBI Taxonomy" id="2656787"/>
    <lineage>
        <taxon>Eukaryota</taxon>
        <taxon>Fungi</taxon>
        <taxon>Dikarya</taxon>
        <taxon>Ascomycota</taxon>
        <taxon>Pezizomycotina</taxon>
        <taxon>Leotiomycetes</taxon>
        <taxon>Helotiales</taxon>
        <taxon>Pleuroascaceae</taxon>
        <taxon>Venustampulla</taxon>
    </lineage>
</organism>
<dbReference type="STRING" id="2656787.A0A370TP42"/>
<dbReference type="InterPro" id="IPR027417">
    <property type="entry name" value="P-loop_NTPase"/>
</dbReference>
<evidence type="ECO:0000313" key="4">
    <source>
        <dbReference type="Proteomes" id="UP000254866"/>
    </source>
</evidence>
<evidence type="ECO:0000256" key="1">
    <source>
        <dbReference type="ARBA" id="ARBA00022737"/>
    </source>
</evidence>
<evidence type="ECO:0000259" key="2">
    <source>
        <dbReference type="Pfam" id="PF24883"/>
    </source>
</evidence>
<dbReference type="RefSeq" id="XP_031869948.1">
    <property type="nucleotide sequence ID" value="XM_032013348.1"/>
</dbReference>
<name>A0A370TP42_9HELO</name>
<dbReference type="Pfam" id="PF24883">
    <property type="entry name" value="NPHP3_N"/>
    <property type="match status" value="1"/>
</dbReference>
<keyword evidence="1" id="KW-0677">Repeat</keyword>
<dbReference type="OrthoDB" id="2546325at2759"/>